<organism evidence="1 2">
    <name type="scientific">Vespula germanica</name>
    <name type="common">German yellow jacket</name>
    <name type="synonym">Paravespula germanica</name>
    <dbReference type="NCBI Taxonomy" id="30212"/>
    <lineage>
        <taxon>Eukaryota</taxon>
        <taxon>Metazoa</taxon>
        <taxon>Ecdysozoa</taxon>
        <taxon>Arthropoda</taxon>
        <taxon>Hexapoda</taxon>
        <taxon>Insecta</taxon>
        <taxon>Pterygota</taxon>
        <taxon>Neoptera</taxon>
        <taxon>Endopterygota</taxon>
        <taxon>Hymenoptera</taxon>
        <taxon>Apocrita</taxon>
        <taxon>Aculeata</taxon>
        <taxon>Vespoidea</taxon>
        <taxon>Vespidae</taxon>
        <taxon>Vespinae</taxon>
        <taxon>Vespula</taxon>
    </lineage>
</organism>
<evidence type="ECO:0000313" key="2">
    <source>
        <dbReference type="Proteomes" id="UP000617340"/>
    </source>
</evidence>
<keyword evidence="2" id="KW-1185">Reference proteome</keyword>
<reference evidence="1" key="1">
    <citation type="journal article" date="2020" name="G3 (Bethesda)">
        <title>High-Quality Assemblies for Three Invasive Social Wasps from the &lt;i&gt;Vespula&lt;/i&gt; Genus.</title>
        <authorList>
            <person name="Harrop T.W.R."/>
            <person name="Guhlin J."/>
            <person name="McLaughlin G.M."/>
            <person name="Permina E."/>
            <person name="Stockwell P."/>
            <person name="Gilligan J."/>
            <person name="Le Lec M.F."/>
            <person name="Gruber M.A.M."/>
            <person name="Quinn O."/>
            <person name="Lovegrove M."/>
            <person name="Duncan E.J."/>
            <person name="Remnant E.J."/>
            <person name="Van Eeckhoven J."/>
            <person name="Graham B."/>
            <person name="Knapp R.A."/>
            <person name="Langford K.W."/>
            <person name="Kronenberg Z."/>
            <person name="Press M.O."/>
            <person name="Eacker S.M."/>
            <person name="Wilson-Rankin E.E."/>
            <person name="Purcell J."/>
            <person name="Lester P.J."/>
            <person name="Dearden P.K."/>
        </authorList>
    </citation>
    <scope>NUCLEOTIDE SEQUENCE</scope>
    <source>
        <strain evidence="1">Linc-1</strain>
    </source>
</reference>
<dbReference type="EMBL" id="JACSDZ010000024">
    <property type="protein sequence ID" value="KAF7379713.1"/>
    <property type="molecule type" value="Genomic_DNA"/>
</dbReference>
<protein>
    <submittedName>
        <fullName evidence="1">Uncharacterized protein</fullName>
    </submittedName>
</protein>
<sequence length="68" mass="7675">MEEKRKGVRDWLIGMGLGMKKEREGWYVRDGKGFDKIVGKGYPVKAGKRVGRGWRGEGSVNFDFGITP</sequence>
<name>A0A834MQZ5_VESGE</name>
<comment type="caution">
    <text evidence="1">The sequence shown here is derived from an EMBL/GenBank/DDBJ whole genome shotgun (WGS) entry which is preliminary data.</text>
</comment>
<proteinExistence type="predicted"/>
<dbReference type="AlphaFoldDB" id="A0A834MQZ5"/>
<dbReference type="Proteomes" id="UP000617340">
    <property type="component" value="Unassembled WGS sequence"/>
</dbReference>
<gene>
    <name evidence="1" type="ORF">HZH68_016661</name>
</gene>
<evidence type="ECO:0000313" key="1">
    <source>
        <dbReference type="EMBL" id="KAF7379713.1"/>
    </source>
</evidence>
<accession>A0A834MQZ5</accession>